<dbReference type="Gene3D" id="1.10.3020.10">
    <property type="entry name" value="alpha-amino acid ester hydrolase ( Helical cap domain)"/>
    <property type="match status" value="1"/>
</dbReference>
<dbReference type="GO" id="GO:0016787">
    <property type="term" value="F:hydrolase activity"/>
    <property type="evidence" value="ECO:0007669"/>
    <property type="project" value="UniProtKB-KW"/>
</dbReference>
<gene>
    <name evidence="3" type="ORF">MNKW57_04770</name>
</gene>
<protein>
    <submittedName>
        <fullName evidence="3">CocE/NonD family hydrolase</fullName>
    </submittedName>
</protein>
<dbReference type="NCBIfam" id="TIGR00976">
    <property type="entry name" value="CocE_NonD"/>
    <property type="match status" value="1"/>
</dbReference>
<comment type="caution">
    <text evidence="3">The sequence shown here is derived from an EMBL/GenBank/DDBJ whole genome shotgun (WGS) entry which is preliminary data.</text>
</comment>
<dbReference type="Pfam" id="PF08530">
    <property type="entry name" value="PepX_C"/>
    <property type="match status" value="1"/>
</dbReference>
<evidence type="ECO:0000313" key="4">
    <source>
        <dbReference type="Proteomes" id="UP001224392"/>
    </source>
</evidence>
<dbReference type="InterPro" id="IPR005674">
    <property type="entry name" value="CocE/Ser_esterase"/>
</dbReference>
<evidence type="ECO:0000313" key="3">
    <source>
        <dbReference type="EMBL" id="GMG86156.1"/>
    </source>
</evidence>
<dbReference type="PANTHER" id="PTHR43056:SF10">
    <property type="entry name" value="COCE_NOND FAMILY, PUTATIVE (AFU_ORTHOLOGUE AFUA_7G00600)-RELATED"/>
    <property type="match status" value="1"/>
</dbReference>
<evidence type="ECO:0000256" key="1">
    <source>
        <dbReference type="ARBA" id="ARBA00022801"/>
    </source>
</evidence>
<keyword evidence="4" id="KW-1185">Reference proteome</keyword>
<reference evidence="3 4" key="1">
    <citation type="submission" date="2023-04" db="EMBL/GenBank/DDBJ databases">
        <title>Marinobulbifer ophiurae gen. nov., sp. Nov., isolate from tissue of brittle star Ophioplocus japonicus.</title>
        <authorList>
            <person name="Kawano K."/>
            <person name="Sawayama S."/>
            <person name="Nakagawa S."/>
        </authorList>
    </citation>
    <scope>NUCLEOTIDE SEQUENCE [LARGE SCALE GENOMIC DNA]</scope>
    <source>
        <strain evidence="3 4">NKW57</strain>
    </source>
</reference>
<name>A0ABQ6LVP2_9GAMM</name>
<organism evidence="3 4">
    <name type="scientific">Biformimicrobium ophioploci</name>
    <dbReference type="NCBI Taxonomy" id="3036711"/>
    <lineage>
        <taxon>Bacteria</taxon>
        <taxon>Pseudomonadati</taxon>
        <taxon>Pseudomonadota</taxon>
        <taxon>Gammaproteobacteria</taxon>
        <taxon>Cellvibrionales</taxon>
        <taxon>Microbulbiferaceae</taxon>
        <taxon>Biformimicrobium</taxon>
    </lineage>
</organism>
<dbReference type="Proteomes" id="UP001224392">
    <property type="component" value="Unassembled WGS sequence"/>
</dbReference>
<dbReference type="InterPro" id="IPR008979">
    <property type="entry name" value="Galactose-bd-like_sf"/>
</dbReference>
<dbReference type="SUPFAM" id="SSF53474">
    <property type="entry name" value="alpha/beta-Hydrolases"/>
    <property type="match status" value="1"/>
</dbReference>
<dbReference type="InterPro" id="IPR000383">
    <property type="entry name" value="Xaa-Pro-like_dom"/>
</dbReference>
<dbReference type="SUPFAM" id="SSF49785">
    <property type="entry name" value="Galactose-binding domain-like"/>
    <property type="match status" value="1"/>
</dbReference>
<dbReference type="Gene3D" id="2.60.120.260">
    <property type="entry name" value="Galactose-binding domain-like"/>
    <property type="match status" value="1"/>
</dbReference>
<dbReference type="SMART" id="SM00939">
    <property type="entry name" value="PepX_C"/>
    <property type="match status" value="1"/>
</dbReference>
<accession>A0ABQ6LVP2</accession>
<dbReference type="RefSeq" id="WP_285762662.1">
    <property type="nucleotide sequence ID" value="NZ_BSYJ01000001.1"/>
</dbReference>
<sequence length="609" mass="68026">MLLWALSCAAHAELALKSQMVPMRDGIHLSTDVYFHGALNEPRPTILIRTVYNKRGTFGWNPVWKILVEQGYAVVIQDIRGRYESEGVYTVARGRREDGVDTLDWIVAQPWSNGRVGLSGCSYLGEAQVVLQATHHPALVVGQPQSPASGYYRPGRAWQSFSGGAFELGQTAGWFANDGTKYFYGPPLSGAARSEWFQSDHADGYQAKPKQDFQRYLGNIASLPVMTLLSRSGISPTDFEDWRESEPDGDYFRSMDLVQAGDSTAVPNLFFDTWYDYGARETLMMANQFRRNATTSGARNHQFVVIGPGTHCNYPEQESELSAGDRPLANTSRDYVQMQLDWYDYWLRGNTDRPVKRPFLTYYVLGADQWRTADAWPIPGTQRTRWYLSSPQPANSLRGGGRLQTVKPPEQGSDQFTYDPAHPVPSLGGHTCCTGSSTEAGGYDQSAIEMRDDVLVYSSPPLEEGMEVTGLIHARLFVSSSARDTDFTVKLVDVYPDGRAFNVQEGVQRMRYRNSLRSQEFMVPGTVYAIDVDLNATSNYFAKGHRIRVEISSSNFPRIERNLNTGRSNATTSEFVTAENTVWFGAERASYVELPVVPREGAGKERSAP</sequence>
<dbReference type="PANTHER" id="PTHR43056">
    <property type="entry name" value="PEPTIDASE S9 PROLYL OLIGOPEPTIDASE"/>
    <property type="match status" value="1"/>
</dbReference>
<dbReference type="Gene3D" id="3.40.50.1820">
    <property type="entry name" value="alpha/beta hydrolase"/>
    <property type="match status" value="1"/>
</dbReference>
<dbReference type="InterPro" id="IPR013736">
    <property type="entry name" value="Xaa-Pro_dipept_C"/>
</dbReference>
<dbReference type="InterPro" id="IPR029058">
    <property type="entry name" value="AB_hydrolase_fold"/>
</dbReference>
<evidence type="ECO:0000259" key="2">
    <source>
        <dbReference type="SMART" id="SM00939"/>
    </source>
</evidence>
<dbReference type="Pfam" id="PF02129">
    <property type="entry name" value="Peptidase_S15"/>
    <property type="match status" value="1"/>
</dbReference>
<feature type="domain" description="Xaa-Pro dipeptidyl-peptidase C-terminal" evidence="2">
    <location>
        <begin position="340"/>
        <end position="593"/>
    </location>
</feature>
<dbReference type="EMBL" id="BSYJ01000001">
    <property type="protein sequence ID" value="GMG86156.1"/>
    <property type="molecule type" value="Genomic_DNA"/>
</dbReference>
<dbReference type="InterPro" id="IPR050585">
    <property type="entry name" value="Xaa-Pro_dipeptidyl-ppase/CocE"/>
</dbReference>
<proteinExistence type="predicted"/>
<keyword evidence="1 3" id="KW-0378">Hydrolase</keyword>